<dbReference type="AlphaFoldDB" id="A0A9N7V557"/>
<organism evidence="2 3">
    <name type="scientific">Pleuronectes platessa</name>
    <name type="common">European plaice</name>
    <dbReference type="NCBI Taxonomy" id="8262"/>
    <lineage>
        <taxon>Eukaryota</taxon>
        <taxon>Metazoa</taxon>
        <taxon>Chordata</taxon>
        <taxon>Craniata</taxon>
        <taxon>Vertebrata</taxon>
        <taxon>Euteleostomi</taxon>
        <taxon>Actinopterygii</taxon>
        <taxon>Neopterygii</taxon>
        <taxon>Teleostei</taxon>
        <taxon>Neoteleostei</taxon>
        <taxon>Acanthomorphata</taxon>
        <taxon>Carangaria</taxon>
        <taxon>Pleuronectiformes</taxon>
        <taxon>Pleuronectoidei</taxon>
        <taxon>Pleuronectidae</taxon>
        <taxon>Pleuronectes</taxon>
    </lineage>
</organism>
<evidence type="ECO:0000256" key="1">
    <source>
        <dbReference type="SAM" id="MobiDB-lite"/>
    </source>
</evidence>
<name>A0A9N7V557_PLEPL</name>
<feature type="compositionally biased region" description="Polar residues" evidence="1">
    <location>
        <begin position="35"/>
        <end position="52"/>
    </location>
</feature>
<keyword evidence="3" id="KW-1185">Reference proteome</keyword>
<reference evidence="2" key="1">
    <citation type="submission" date="2020-03" db="EMBL/GenBank/DDBJ databases">
        <authorList>
            <person name="Weist P."/>
        </authorList>
    </citation>
    <scope>NUCLEOTIDE SEQUENCE</scope>
</reference>
<evidence type="ECO:0000313" key="2">
    <source>
        <dbReference type="EMBL" id="CAB1442998.1"/>
    </source>
</evidence>
<dbReference type="Proteomes" id="UP001153269">
    <property type="component" value="Unassembled WGS sequence"/>
</dbReference>
<accession>A0A9N7V557</accession>
<evidence type="ECO:0000313" key="3">
    <source>
        <dbReference type="Proteomes" id="UP001153269"/>
    </source>
</evidence>
<feature type="region of interest" description="Disordered" evidence="1">
    <location>
        <begin position="20"/>
        <end position="59"/>
    </location>
</feature>
<dbReference type="EMBL" id="CADEAL010002979">
    <property type="protein sequence ID" value="CAB1442998.1"/>
    <property type="molecule type" value="Genomic_DNA"/>
</dbReference>
<comment type="caution">
    <text evidence="2">The sequence shown here is derived from an EMBL/GenBank/DDBJ whole genome shotgun (WGS) entry which is preliminary data.</text>
</comment>
<sequence length="110" mass="12440">MCFNWLRWRLALISFEQQRAQPGRIETEEEERGRSSVNFSCPGSLSEDNNGSHVWRGAFPPPEPRVLTAAATGGDFQPPAPLMSEQQVPVLTLHLRWEQSLVLLGLRSLR</sequence>
<protein>
    <submittedName>
        <fullName evidence="2">Uncharacterized protein</fullName>
    </submittedName>
</protein>
<proteinExistence type="predicted"/>
<gene>
    <name evidence="2" type="ORF">PLEPLA_LOCUS30717</name>
</gene>